<reference evidence="1 2" key="1">
    <citation type="submission" date="2019-11" db="EMBL/GenBank/DDBJ databases">
        <title>Comparative genomics of hydrocarbon-degrading Desulfosarcina strains.</title>
        <authorList>
            <person name="Watanabe M."/>
            <person name="Kojima H."/>
            <person name="Fukui M."/>
        </authorList>
    </citation>
    <scope>NUCLEOTIDE SEQUENCE [LARGE SCALE GENOMIC DNA]</scope>
    <source>
        <strain evidence="1 2">PP31</strain>
    </source>
</reference>
<dbReference type="OrthoDB" id="1114593at2"/>
<name>A0A5K7Z8Z2_9BACT</name>
<gene>
    <name evidence="1" type="ORF">DSCW_46570</name>
</gene>
<dbReference type="AlphaFoldDB" id="A0A5K7Z8Z2"/>
<evidence type="ECO:0000313" key="1">
    <source>
        <dbReference type="EMBL" id="BBO77240.1"/>
    </source>
</evidence>
<protein>
    <submittedName>
        <fullName evidence="1">Uncharacterized protein</fullName>
    </submittedName>
</protein>
<proteinExistence type="predicted"/>
<evidence type="ECO:0000313" key="2">
    <source>
        <dbReference type="Proteomes" id="UP000427769"/>
    </source>
</evidence>
<organism evidence="1 2">
    <name type="scientific">Desulfosarcina widdelii</name>
    <dbReference type="NCBI Taxonomy" id="947919"/>
    <lineage>
        <taxon>Bacteria</taxon>
        <taxon>Pseudomonadati</taxon>
        <taxon>Thermodesulfobacteriota</taxon>
        <taxon>Desulfobacteria</taxon>
        <taxon>Desulfobacterales</taxon>
        <taxon>Desulfosarcinaceae</taxon>
        <taxon>Desulfosarcina</taxon>
    </lineage>
</organism>
<sequence length="258" mass="30278">MKQAKDPKYIRGIYNYCDRWCERCQFTSRCLNCALTEETFGNLEEIDIRNKEFWEKLSGLFRDTMEMIAELALQKGIDLNSFENENQKNLVSKQSENRISNMLFHLAEEYAVSARRWLQSNKDLLHRTQDQMTRIRLLSSEENPEKEFANIKDSIEVIKWYLFQIGVKIKRASENQCEDIVTKEDDLPDDSDGSAKVALIGIEKSMAAWHILLNNFPEQRKEVIQKILHLKDLRKRTELGFPNARAVKRPGFDDPKEI</sequence>
<dbReference type="RefSeq" id="WP_155306005.1">
    <property type="nucleotide sequence ID" value="NZ_AP021875.1"/>
</dbReference>
<dbReference type="KEGG" id="dwd:DSCW_46570"/>
<dbReference type="EMBL" id="AP021875">
    <property type="protein sequence ID" value="BBO77240.1"/>
    <property type="molecule type" value="Genomic_DNA"/>
</dbReference>
<accession>A0A5K7Z8Z2</accession>
<keyword evidence="2" id="KW-1185">Reference proteome</keyword>
<dbReference type="Proteomes" id="UP000427769">
    <property type="component" value="Chromosome"/>
</dbReference>